<dbReference type="InterPro" id="IPR022742">
    <property type="entry name" value="Hydrolase_4"/>
</dbReference>
<dbReference type="RefSeq" id="WP_136355406.1">
    <property type="nucleotide sequence ID" value="NZ_CP046266.1"/>
</dbReference>
<protein>
    <submittedName>
        <fullName evidence="3">Alpha/beta fold hydrolase</fullName>
    </submittedName>
</protein>
<dbReference type="InterPro" id="IPR029058">
    <property type="entry name" value="AB_hydrolase_fold"/>
</dbReference>
<dbReference type="InterPro" id="IPR012354">
    <property type="entry name" value="Esterase_lipase"/>
</dbReference>
<evidence type="ECO:0000313" key="4">
    <source>
        <dbReference type="Proteomes" id="UP000310334"/>
    </source>
</evidence>
<dbReference type="Gene3D" id="3.40.50.1820">
    <property type="entry name" value="alpha/beta hydrolase"/>
    <property type="match status" value="1"/>
</dbReference>
<feature type="domain" description="Serine aminopeptidase S33" evidence="2">
    <location>
        <begin position="16"/>
        <end position="229"/>
    </location>
</feature>
<dbReference type="InterPro" id="IPR051044">
    <property type="entry name" value="MAG_DAG_Lipase"/>
</dbReference>
<dbReference type="EMBL" id="SSNT01000011">
    <property type="protein sequence ID" value="THF78551.1"/>
    <property type="molecule type" value="Genomic_DNA"/>
</dbReference>
<organism evidence="3 4">
    <name type="scientific">Metabacillus sediminilitoris</name>
    <dbReference type="NCBI Taxonomy" id="2567941"/>
    <lineage>
        <taxon>Bacteria</taxon>
        <taxon>Bacillati</taxon>
        <taxon>Bacillota</taxon>
        <taxon>Bacilli</taxon>
        <taxon>Bacillales</taxon>
        <taxon>Bacillaceae</taxon>
        <taxon>Metabacillus</taxon>
    </lineage>
</organism>
<evidence type="ECO:0000256" key="1">
    <source>
        <dbReference type="PIRSR" id="PIRSR017388-1"/>
    </source>
</evidence>
<feature type="active site" description="Charge relay system" evidence="1">
    <location>
        <position position="192"/>
    </location>
</feature>
<keyword evidence="4" id="KW-1185">Reference proteome</keyword>
<dbReference type="PANTHER" id="PTHR11614">
    <property type="entry name" value="PHOSPHOLIPASE-RELATED"/>
    <property type="match status" value="1"/>
</dbReference>
<feature type="active site" description="Charge relay system" evidence="1">
    <location>
        <position position="222"/>
    </location>
</feature>
<dbReference type="OrthoDB" id="9800213at2"/>
<reference evidence="3 4" key="1">
    <citation type="submission" date="2019-04" db="EMBL/GenBank/DDBJ databases">
        <title>Bacillus sediminilitoris sp. nov., isolated from a tidal flat sediment on the East China Sea.</title>
        <authorList>
            <person name="Wei Y."/>
            <person name="Mao H."/>
            <person name="Fang J."/>
        </authorList>
    </citation>
    <scope>NUCLEOTIDE SEQUENCE [LARGE SCALE GENOMIC DNA]</scope>
    <source>
        <strain evidence="3 4">DSL-17</strain>
    </source>
</reference>
<keyword evidence="3" id="KW-0378">Hydrolase</keyword>
<dbReference type="Pfam" id="PF12146">
    <property type="entry name" value="Hydrolase_4"/>
    <property type="match status" value="1"/>
</dbReference>
<dbReference type="Proteomes" id="UP000310334">
    <property type="component" value="Unassembled WGS sequence"/>
</dbReference>
<evidence type="ECO:0000313" key="3">
    <source>
        <dbReference type="EMBL" id="THF78551.1"/>
    </source>
</evidence>
<sequence length="248" mass="28434">MKVVAPKPFTYRGGNKAVLLLHGFTGSTRDVKMLGKYLQQHGYTCHAPLYKGHGMEPNELIHTGPEDWWQDVISGYNFLKAEGFKEIAVAGVSLGGIFSLRVGMELSVNGIVSMCAPMQEKSIDDLYNRVRNYATVYMKFEDKDEEQIIDVLKKFEQTPMPSLKKLQQIIFDTRQKLDLIISPILVLQGCLDDSLYKESAQIIYNTVNTEDKQIKWYEQSGHIITLDKEREKVYEDVNIFLNTLKWSK</sequence>
<dbReference type="GO" id="GO:0052689">
    <property type="term" value="F:carboxylic ester hydrolase activity"/>
    <property type="evidence" value="ECO:0007669"/>
    <property type="project" value="InterPro"/>
</dbReference>
<accession>A0A4S4BVU6</accession>
<gene>
    <name evidence="3" type="ORF">E6W99_15375</name>
</gene>
<dbReference type="AlphaFoldDB" id="A0A4S4BVU6"/>
<evidence type="ECO:0000259" key="2">
    <source>
        <dbReference type="Pfam" id="PF12146"/>
    </source>
</evidence>
<comment type="caution">
    <text evidence="3">The sequence shown here is derived from an EMBL/GenBank/DDBJ whole genome shotgun (WGS) entry which is preliminary data.</text>
</comment>
<name>A0A4S4BVU6_9BACI</name>
<dbReference type="PIRSF" id="PIRSF017388">
    <property type="entry name" value="Esterase_lipase"/>
    <property type="match status" value="1"/>
</dbReference>
<proteinExistence type="predicted"/>
<dbReference type="SUPFAM" id="SSF53474">
    <property type="entry name" value="alpha/beta-Hydrolases"/>
    <property type="match status" value="1"/>
</dbReference>
<feature type="active site" description="Nucleophile" evidence="1">
    <location>
        <position position="93"/>
    </location>
</feature>